<organism evidence="1 2">
    <name type="scientific">Caminibacter mediatlanticus TB-2</name>
    <dbReference type="NCBI Taxonomy" id="391592"/>
    <lineage>
        <taxon>Bacteria</taxon>
        <taxon>Pseudomonadati</taxon>
        <taxon>Campylobacterota</taxon>
        <taxon>Epsilonproteobacteria</taxon>
        <taxon>Nautiliales</taxon>
        <taxon>Nautiliaceae</taxon>
        <taxon>Caminibacter</taxon>
    </lineage>
</organism>
<dbReference type="EMBL" id="ABCJ01000015">
    <property type="protein sequence ID" value="EDM22940.1"/>
    <property type="molecule type" value="Genomic_DNA"/>
</dbReference>
<gene>
    <name evidence="1" type="ORF">CMTB2_05527</name>
</gene>
<reference evidence="1 2" key="1">
    <citation type="journal article" date="2011" name="Stand. Genomic Sci.">
        <title>Draft genome sequence of Caminibacter mediatlanticus strain TB-2, an epsilonproteobacterium isolated from a deep-sea hydrothermal vent.</title>
        <authorList>
            <person name="Giovannelli D."/>
            <person name="Ferriera S."/>
            <person name="Johnson J."/>
            <person name="Kravitz S."/>
            <person name="Perez-Rodriguez I."/>
            <person name="Ricci J."/>
            <person name="O'Brien C."/>
            <person name="Voordeckers J.W."/>
            <person name="Bini E."/>
            <person name="Vetriani C."/>
        </authorList>
    </citation>
    <scope>NUCLEOTIDE SEQUENCE [LARGE SCALE GENOMIC DNA]</scope>
    <source>
        <strain evidence="1 2">TB-2</strain>
    </source>
</reference>
<evidence type="ECO:0000313" key="1">
    <source>
        <dbReference type="EMBL" id="EDM22940.1"/>
    </source>
</evidence>
<accession>A0AAI9F1P9</accession>
<proteinExistence type="predicted"/>
<dbReference type="RefSeq" id="WP_007475635.1">
    <property type="nucleotide sequence ID" value="NZ_ABCJ01000015.1"/>
</dbReference>
<sequence length="49" mass="6228">MKEKKFDYNDYEYFRVPKKLWKIWEDEFKENKNFKIDFKTIKAGVTFKI</sequence>
<name>A0AAI9F1P9_9BACT</name>
<dbReference type="Proteomes" id="UP000003288">
    <property type="component" value="Unassembled WGS sequence"/>
</dbReference>
<comment type="caution">
    <text evidence="1">The sequence shown here is derived from an EMBL/GenBank/DDBJ whole genome shotgun (WGS) entry which is preliminary data.</text>
</comment>
<protein>
    <submittedName>
        <fullName evidence="1">Uncharacterized protein</fullName>
    </submittedName>
</protein>
<evidence type="ECO:0000313" key="2">
    <source>
        <dbReference type="Proteomes" id="UP000003288"/>
    </source>
</evidence>
<dbReference type="AlphaFoldDB" id="A0AAI9F1P9"/>